<dbReference type="OrthoDB" id="2530521at2759"/>
<dbReference type="SUPFAM" id="SSF49879">
    <property type="entry name" value="SMAD/FHA domain"/>
    <property type="match status" value="2"/>
</dbReference>
<keyword evidence="3" id="KW-1185">Reference proteome</keyword>
<dbReference type="InterPro" id="IPR008984">
    <property type="entry name" value="SMAD_FHA_dom_sf"/>
</dbReference>
<proteinExistence type="predicted"/>
<sequence>MVRSMMLTSQPTFLVGRDGAQADVVVMDATVSRQHAVIINSSSATFIQDLDSAHGTWYDESGRTLHVPRLGVKVGEDPVKLIEGSTLRFGSLKSTVFRVTGLEPQKVEKWQPPAWADVPARDCRLEVRSNTVSNPYLAHLDAGGDVEEVLPLRTRCTSFGRSAQHVDYVVKDDSVSRQHAAVVHSPDGESYLLDLGSSSGTYVEGRRVSEQVKLSDGMAFSLGTCKMTFTYRMAAPSGGKRKR</sequence>
<dbReference type="InterPro" id="IPR050923">
    <property type="entry name" value="Cell_Proc_Reg/RNA_Proc"/>
</dbReference>
<comment type="caution">
    <text evidence="2">The sequence shown here is derived from an EMBL/GenBank/DDBJ whole genome shotgun (WGS) entry which is preliminary data.</text>
</comment>
<name>A0A0M0JNX8_9EUKA</name>
<evidence type="ECO:0000313" key="3">
    <source>
        <dbReference type="Proteomes" id="UP000037460"/>
    </source>
</evidence>
<dbReference type="Gene3D" id="2.60.200.20">
    <property type="match status" value="2"/>
</dbReference>
<dbReference type="AlphaFoldDB" id="A0A0M0JNX8"/>
<dbReference type="Proteomes" id="UP000037460">
    <property type="component" value="Unassembled WGS sequence"/>
</dbReference>
<dbReference type="Pfam" id="PF00498">
    <property type="entry name" value="FHA"/>
    <property type="match status" value="2"/>
</dbReference>
<dbReference type="SMART" id="SM00240">
    <property type="entry name" value="FHA"/>
    <property type="match status" value="2"/>
</dbReference>
<dbReference type="InterPro" id="IPR000253">
    <property type="entry name" value="FHA_dom"/>
</dbReference>
<protein>
    <recommendedName>
        <fullName evidence="1">FHA domain-containing protein</fullName>
    </recommendedName>
</protein>
<feature type="domain" description="FHA" evidence="1">
    <location>
        <begin position="13"/>
        <end position="59"/>
    </location>
</feature>
<reference evidence="3" key="1">
    <citation type="journal article" date="2015" name="PLoS Genet.">
        <title>Genome Sequence and Transcriptome Analyses of Chrysochromulina tobin: Metabolic Tools for Enhanced Algal Fitness in the Prominent Order Prymnesiales (Haptophyceae).</title>
        <authorList>
            <person name="Hovde B.T."/>
            <person name="Deodato C.R."/>
            <person name="Hunsperger H.M."/>
            <person name="Ryken S.A."/>
            <person name="Yost W."/>
            <person name="Jha R.K."/>
            <person name="Patterson J."/>
            <person name="Monnat R.J. Jr."/>
            <person name="Barlow S.B."/>
            <person name="Starkenburg S.R."/>
            <person name="Cattolico R.A."/>
        </authorList>
    </citation>
    <scope>NUCLEOTIDE SEQUENCE</scope>
    <source>
        <strain evidence="3">CCMP291</strain>
    </source>
</reference>
<evidence type="ECO:0000313" key="2">
    <source>
        <dbReference type="EMBL" id="KOO27992.1"/>
    </source>
</evidence>
<dbReference type="PANTHER" id="PTHR23308">
    <property type="entry name" value="NUCLEAR INHIBITOR OF PROTEIN PHOSPHATASE-1"/>
    <property type="match status" value="1"/>
</dbReference>
<evidence type="ECO:0000259" key="1">
    <source>
        <dbReference type="PROSITE" id="PS50006"/>
    </source>
</evidence>
<feature type="domain" description="FHA" evidence="1">
    <location>
        <begin position="157"/>
        <end position="208"/>
    </location>
</feature>
<accession>A0A0M0JNX8</accession>
<gene>
    <name evidence="2" type="ORF">Ctob_001459</name>
</gene>
<dbReference type="EMBL" id="JWZX01002637">
    <property type="protein sequence ID" value="KOO27992.1"/>
    <property type="molecule type" value="Genomic_DNA"/>
</dbReference>
<organism evidence="2 3">
    <name type="scientific">Chrysochromulina tobinii</name>
    <dbReference type="NCBI Taxonomy" id="1460289"/>
    <lineage>
        <taxon>Eukaryota</taxon>
        <taxon>Haptista</taxon>
        <taxon>Haptophyta</taxon>
        <taxon>Prymnesiophyceae</taxon>
        <taxon>Prymnesiales</taxon>
        <taxon>Chrysochromulinaceae</taxon>
        <taxon>Chrysochromulina</taxon>
    </lineage>
</organism>
<dbReference type="PROSITE" id="PS50006">
    <property type="entry name" value="FHA_DOMAIN"/>
    <property type="match status" value="2"/>
</dbReference>
<dbReference type="CDD" id="cd00060">
    <property type="entry name" value="FHA"/>
    <property type="match status" value="2"/>
</dbReference>